<evidence type="ECO:0000313" key="2">
    <source>
        <dbReference type="EMBL" id="KIV88583.1"/>
    </source>
</evidence>
<protein>
    <recommendedName>
        <fullName evidence="1">Enoyl reductase (ER) domain-containing protein</fullName>
    </recommendedName>
</protein>
<gene>
    <name evidence="2" type="ORF">PV10_08253</name>
</gene>
<dbReference type="SUPFAM" id="SSF50129">
    <property type="entry name" value="GroES-like"/>
    <property type="match status" value="1"/>
</dbReference>
<dbReference type="InterPro" id="IPR051397">
    <property type="entry name" value="Zn-ADH-like_protein"/>
</dbReference>
<proteinExistence type="predicted"/>
<organism evidence="2 3">
    <name type="scientific">Exophiala mesophila</name>
    <name type="common">Black yeast-like fungus</name>
    <dbReference type="NCBI Taxonomy" id="212818"/>
    <lineage>
        <taxon>Eukaryota</taxon>
        <taxon>Fungi</taxon>
        <taxon>Dikarya</taxon>
        <taxon>Ascomycota</taxon>
        <taxon>Pezizomycotina</taxon>
        <taxon>Eurotiomycetes</taxon>
        <taxon>Chaetothyriomycetidae</taxon>
        <taxon>Chaetothyriales</taxon>
        <taxon>Herpotrichiellaceae</taxon>
        <taxon>Exophiala</taxon>
    </lineage>
</organism>
<dbReference type="SUPFAM" id="SSF51735">
    <property type="entry name" value="NAD(P)-binding Rossmann-fold domains"/>
    <property type="match status" value="1"/>
</dbReference>
<dbReference type="GeneID" id="27326098"/>
<dbReference type="HOGENOM" id="CLU_026673_3_1_1"/>
<dbReference type="InterPro" id="IPR013149">
    <property type="entry name" value="ADH-like_C"/>
</dbReference>
<dbReference type="InterPro" id="IPR011032">
    <property type="entry name" value="GroES-like_sf"/>
</dbReference>
<dbReference type="PANTHER" id="PTHR43677">
    <property type="entry name" value="SHORT-CHAIN DEHYDROGENASE/REDUCTASE"/>
    <property type="match status" value="1"/>
</dbReference>
<accession>A0A0D1ZP99</accession>
<dbReference type="InterPro" id="IPR036291">
    <property type="entry name" value="NAD(P)-bd_dom_sf"/>
</dbReference>
<dbReference type="OrthoDB" id="203908at2759"/>
<dbReference type="Pfam" id="PF00107">
    <property type="entry name" value="ADH_zinc_N"/>
    <property type="match status" value="1"/>
</dbReference>
<dbReference type="GO" id="GO:0016491">
    <property type="term" value="F:oxidoreductase activity"/>
    <property type="evidence" value="ECO:0007669"/>
    <property type="project" value="InterPro"/>
</dbReference>
<dbReference type="GO" id="GO:0005739">
    <property type="term" value="C:mitochondrion"/>
    <property type="evidence" value="ECO:0007669"/>
    <property type="project" value="TreeGrafter"/>
</dbReference>
<dbReference type="SMART" id="SM00829">
    <property type="entry name" value="PKS_ER"/>
    <property type="match status" value="1"/>
</dbReference>
<keyword evidence="3" id="KW-1185">Reference proteome</keyword>
<dbReference type="InterPro" id="IPR013154">
    <property type="entry name" value="ADH-like_N"/>
</dbReference>
<dbReference type="EMBL" id="KN847525">
    <property type="protein sequence ID" value="KIV88583.1"/>
    <property type="molecule type" value="Genomic_DNA"/>
</dbReference>
<evidence type="ECO:0000313" key="3">
    <source>
        <dbReference type="Proteomes" id="UP000054302"/>
    </source>
</evidence>
<name>A0A0D1ZP99_EXOME</name>
<sequence length="356" mass="39549">MSYVVPNGGFFLRYSIYLNSSKFIMPTEIKKVVVTKFGGPEVLEIVNATLPDPPPDHVQVKILYSGFAGADLNMRLGRYPMQKKAPLTPGYCFVGTVYTNGANCSRFKVGDRVACLTVYDSEATYINQPEKFLVPIPDGVDAKVATALVLDWNTAYGMVQGRDWNGKRVFIHGMSGAVGYALTTLCKLQGAEVYGTASARNHEALKKLGVTPFVYTDKNWITAMKALGGVHGVFDALGFEIWDESYSILSEEKSILFAYGMNQDTLNNGETRGTLWPILKLLSQNLKFWSNKSTTFYYISRTRSSFRPSLEKLFSMVLDGTVTIPIKQEFALDDIRSVHENWTRLTGMGSVVIKVA</sequence>
<feature type="domain" description="Enoyl reductase (ER)" evidence="1">
    <location>
        <begin position="38"/>
        <end position="353"/>
    </location>
</feature>
<dbReference type="STRING" id="212818.A0A0D1ZP99"/>
<dbReference type="CDD" id="cd08273">
    <property type="entry name" value="MDR8"/>
    <property type="match status" value="1"/>
</dbReference>
<evidence type="ECO:0000259" key="1">
    <source>
        <dbReference type="SMART" id="SM00829"/>
    </source>
</evidence>
<dbReference type="Proteomes" id="UP000054302">
    <property type="component" value="Unassembled WGS sequence"/>
</dbReference>
<dbReference type="RefSeq" id="XP_016220157.1">
    <property type="nucleotide sequence ID" value="XM_016373246.1"/>
</dbReference>
<dbReference type="Gene3D" id="3.90.180.10">
    <property type="entry name" value="Medium-chain alcohol dehydrogenases, catalytic domain"/>
    <property type="match status" value="1"/>
</dbReference>
<reference evidence="2 3" key="1">
    <citation type="submission" date="2015-01" db="EMBL/GenBank/DDBJ databases">
        <title>The Genome Sequence of Exophiala mesophila CBS40295.</title>
        <authorList>
            <consortium name="The Broad Institute Genomics Platform"/>
            <person name="Cuomo C."/>
            <person name="de Hoog S."/>
            <person name="Gorbushina A."/>
            <person name="Stielow B."/>
            <person name="Teixiera M."/>
            <person name="Abouelleil A."/>
            <person name="Chapman S.B."/>
            <person name="Priest M."/>
            <person name="Young S.K."/>
            <person name="Wortman J."/>
            <person name="Nusbaum C."/>
            <person name="Birren B."/>
        </authorList>
    </citation>
    <scope>NUCLEOTIDE SEQUENCE [LARGE SCALE GENOMIC DNA]</scope>
    <source>
        <strain evidence="2 3">CBS 40295</strain>
    </source>
</reference>
<dbReference type="Gene3D" id="3.40.50.720">
    <property type="entry name" value="NAD(P)-binding Rossmann-like Domain"/>
    <property type="match status" value="1"/>
</dbReference>
<dbReference type="InterPro" id="IPR020843">
    <property type="entry name" value="ER"/>
</dbReference>
<dbReference type="Pfam" id="PF08240">
    <property type="entry name" value="ADH_N"/>
    <property type="match status" value="1"/>
</dbReference>
<dbReference type="PANTHER" id="PTHR43677:SF4">
    <property type="entry name" value="QUINONE OXIDOREDUCTASE-LIKE PROTEIN 2"/>
    <property type="match status" value="1"/>
</dbReference>
<dbReference type="OMA" id="YNDSWDI"/>
<dbReference type="AlphaFoldDB" id="A0A0D1ZP99"/>
<dbReference type="VEuPathDB" id="FungiDB:PV10_08253"/>